<dbReference type="InterPro" id="IPR001138">
    <property type="entry name" value="Zn2Cys6_DnaBD"/>
</dbReference>
<proteinExistence type="predicted"/>
<evidence type="ECO:0000256" key="4">
    <source>
        <dbReference type="ARBA" id="ARBA00023015"/>
    </source>
</evidence>
<feature type="region of interest" description="Disordered" evidence="8">
    <location>
        <begin position="15"/>
        <end position="35"/>
    </location>
</feature>
<dbReference type="PANTHER" id="PTHR31313:SF83">
    <property type="entry name" value="ZN(II)2CYS6 TRANSCRIPTION FACTOR (EUROFUNG)"/>
    <property type="match status" value="1"/>
</dbReference>
<reference evidence="10 11" key="1">
    <citation type="journal article" date="2024" name="Commun. Biol.">
        <title>Comparative genomic analysis of thermophilic fungi reveals convergent evolutionary adaptations and gene losses.</title>
        <authorList>
            <person name="Steindorff A.S."/>
            <person name="Aguilar-Pontes M.V."/>
            <person name="Robinson A.J."/>
            <person name="Andreopoulos B."/>
            <person name="LaButti K."/>
            <person name="Kuo A."/>
            <person name="Mondo S."/>
            <person name="Riley R."/>
            <person name="Otillar R."/>
            <person name="Haridas S."/>
            <person name="Lipzen A."/>
            <person name="Grimwood J."/>
            <person name="Schmutz J."/>
            <person name="Clum A."/>
            <person name="Reid I.D."/>
            <person name="Moisan M.C."/>
            <person name="Butler G."/>
            <person name="Nguyen T.T.M."/>
            <person name="Dewar K."/>
            <person name="Conant G."/>
            <person name="Drula E."/>
            <person name="Henrissat B."/>
            <person name="Hansel C."/>
            <person name="Singer S."/>
            <person name="Hutchinson M.I."/>
            <person name="de Vries R.P."/>
            <person name="Natvig D.O."/>
            <person name="Powell A.J."/>
            <person name="Tsang A."/>
            <person name="Grigoriev I.V."/>
        </authorList>
    </citation>
    <scope>NUCLEOTIDE SEQUENCE [LARGE SCALE GENOMIC DNA]</scope>
    <source>
        <strain evidence="10 11">ATCC 24622</strain>
    </source>
</reference>
<keyword evidence="4" id="KW-0805">Transcription regulation</keyword>
<dbReference type="InterPro" id="IPR007219">
    <property type="entry name" value="XnlR_reg_dom"/>
</dbReference>
<dbReference type="PROSITE" id="PS00463">
    <property type="entry name" value="ZN2_CY6_FUNGAL_1"/>
    <property type="match status" value="1"/>
</dbReference>
<evidence type="ECO:0000256" key="7">
    <source>
        <dbReference type="ARBA" id="ARBA00023242"/>
    </source>
</evidence>
<sequence length="731" mass="81606">MSEAINAAGPFSLLPQPLRQRGSNIGAPASSPRATGVRGRYASRACQECRRRRVKCDAKRPSCSRCVGRRLSCIYSTDDDNRGTAPKSYVRLLQARVRVLEQILWLHSIDINESAAHLLEQSAFPTSTLRPGNDDVPNSAFDRLCASLDDTTSLNDSLNFEQDGEARHFGPTSGRLDIQKLHDDSDAGRNQLEARRAIDQRTKARPRPLERANHIPKELESHLLDIYFSWEQPWCQVVDEGLFRASKETGGRFYSPLLLNSILSVASRHSDRIEVRSDPEDPETAGRAFLETAETLLPLEMKYPGITTLQALAILGTVYIAMGLDAAGWLHQGMANRLVLDMGLHLDSTAMACSNQMSTEEARLRKQVYWSVYIYDKLSATYTGRICTMPATYGVVKLPAPADLSGVTNDRENFGGISSSLLLSFQYTMCTHAQILETILSNLYAPNQLSRESRRQSFFDSCLVQLKAWYYALPSELNPTKPTTPRAPNTFAHAYILCMLYHTSIIMLTKPFLPAVDPRNHDVLQPLDSFEAIGNEPSRKALSLWFDASDQIASLGELYRNVFGSFRRSPITATHCTLSAALALLHPLSRLRPHQDSIAHSLESCVKTLEELSSSWKPARRYHRRIVKIVQARRRAVDGVIDGSPRDPDGNSDVQHQEQTSELDLISGSGKLPQPCQAVGESDPLDVFNDYSMLDMPFWPELSNEDGPNSLPWDYTSFNSLNSGFNTWNLG</sequence>
<organism evidence="10 11">
    <name type="scientific">Phialemonium thermophilum</name>
    <dbReference type="NCBI Taxonomy" id="223376"/>
    <lineage>
        <taxon>Eukaryota</taxon>
        <taxon>Fungi</taxon>
        <taxon>Dikarya</taxon>
        <taxon>Ascomycota</taxon>
        <taxon>Pezizomycotina</taxon>
        <taxon>Sordariomycetes</taxon>
        <taxon>Sordariomycetidae</taxon>
        <taxon>Cephalothecales</taxon>
        <taxon>Cephalothecaceae</taxon>
        <taxon>Phialemonium</taxon>
    </lineage>
</organism>
<evidence type="ECO:0000313" key="11">
    <source>
        <dbReference type="Proteomes" id="UP001586593"/>
    </source>
</evidence>
<evidence type="ECO:0000256" key="8">
    <source>
        <dbReference type="SAM" id="MobiDB-lite"/>
    </source>
</evidence>
<dbReference type="CDD" id="cd12148">
    <property type="entry name" value="fungal_TF_MHR"/>
    <property type="match status" value="1"/>
</dbReference>
<keyword evidence="11" id="KW-1185">Reference proteome</keyword>
<dbReference type="Pfam" id="PF00172">
    <property type="entry name" value="Zn_clus"/>
    <property type="match status" value="1"/>
</dbReference>
<dbReference type="InterPro" id="IPR051615">
    <property type="entry name" value="Transcr_Regulatory_Elem"/>
</dbReference>
<evidence type="ECO:0000259" key="9">
    <source>
        <dbReference type="PROSITE" id="PS50048"/>
    </source>
</evidence>
<evidence type="ECO:0000256" key="1">
    <source>
        <dbReference type="ARBA" id="ARBA00004123"/>
    </source>
</evidence>
<dbReference type="Proteomes" id="UP001586593">
    <property type="component" value="Unassembled WGS sequence"/>
</dbReference>
<gene>
    <name evidence="10" type="ORF">VTK73DRAFT_299</name>
</gene>
<dbReference type="CDD" id="cd14723">
    <property type="entry name" value="ZIP_Ppr1"/>
    <property type="match status" value="1"/>
</dbReference>
<dbReference type="Pfam" id="PF04082">
    <property type="entry name" value="Fungal_trans"/>
    <property type="match status" value="1"/>
</dbReference>
<evidence type="ECO:0000313" key="10">
    <source>
        <dbReference type="EMBL" id="KAL1874422.1"/>
    </source>
</evidence>
<keyword evidence="6" id="KW-0804">Transcription</keyword>
<dbReference type="PROSITE" id="PS50048">
    <property type="entry name" value="ZN2_CY6_FUNGAL_2"/>
    <property type="match status" value="1"/>
</dbReference>
<evidence type="ECO:0000256" key="3">
    <source>
        <dbReference type="ARBA" id="ARBA00022833"/>
    </source>
</evidence>
<dbReference type="Gene3D" id="4.10.240.10">
    <property type="entry name" value="Zn(2)-C6 fungal-type DNA-binding domain"/>
    <property type="match status" value="1"/>
</dbReference>
<evidence type="ECO:0000256" key="6">
    <source>
        <dbReference type="ARBA" id="ARBA00023163"/>
    </source>
</evidence>
<dbReference type="SUPFAM" id="SSF57701">
    <property type="entry name" value="Zn2/Cys6 DNA-binding domain"/>
    <property type="match status" value="1"/>
</dbReference>
<feature type="region of interest" description="Disordered" evidence="8">
    <location>
        <begin position="638"/>
        <end position="659"/>
    </location>
</feature>
<keyword evidence="3" id="KW-0862">Zinc</keyword>
<name>A0ABR3XFF8_9PEZI</name>
<dbReference type="PANTHER" id="PTHR31313">
    <property type="entry name" value="TY1 ENHANCER ACTIVATOR"/>
    <property type="match status" value="1"/>
</dbReference>
<keyword evidence="5" id="KW-0238">DNA-binding</keyword>
<dbReference type="EMBL" id="JAZHXJ010000104">
    <property type="protein sequence ID" value="KAL1874422.1"/>
    <property type="molecule type" value="Genomic_DNA"/>
</dbReference>
<comment type="subcellular location">
    <subcellularLocation>
        <location evidence="1">Nucleus</location>
    </subcellularLocation>
</comment>
<feature type="domain" description="Zn(2)-C6 fungal-type" evidence="9">
    <location>
        <begin position="45"/>
        <end position="75"/>
    </location>
</feature>
<dbReference type="SMART" id="SM00066">
    <property type="entry name" value="GAL4"/>
    <property type="match status" value="1"/>
</dbReference>
<keyword evidence="2" id="KW-0479">Metal-binding</keyword>
<accession>A0ABR3XFF8</accession>
<dbReference type="CDD" id="cd00067">
    <property type="entry name" value="GAL4"/>
    <property type="match status" value="1"/>
</dbReference>
<evidence type="ECO:0000256" key="5">
    <source>
        <dbReference type="ARBA" id="ARBA00023125"/>
    </source>
</evidence>
<evidence type="ECO:0000256" key="2">
    <source>
        <dbReference type="ARBA" id="ARBA00022723"/>
    </source>
</evidence>
<dbReference type="InterPro" id="IPR036864">
    <property type="entry name" value="Zn2-C6_fun-type_DNA-bd_sf"/>
</dbReference>
<keyword evidence="7" id="KW-0539">Nucleus</keyword>
<dbReference type="SMART" id="SM00906">
    <property type="entry name" value="Fungal_trans"/>
    <property type="match status" value="1"/>
</dbReference>
<protein>
    <recommendedName>
        <fullName evidence="9">Zn(2)-C6 fungal-type domain-containing protein</fullName>
    </recommendedName>
</protein>
<comment type="caution">
    <text evidence="10">The sequence shown here is derived from an EMBL/GenBank/DDBJ whole genome shotgun (WGS) entry which is preliminary data.</text>
</comment>